<evidence type="ECO:0000313" key="3">
    <source>
        <dbReference type="Proteomes" id="UP000321393"/>
    </source>
</evidence>
<proteinExistence type="predicted"/>
<accession>A0A5A7SRW7</accession>
<sequence length="202" mass="22909">MRKIDPVVPPPRNPNDPRPHRQLSRTRTVSAPKPSRAYLRCVRADPNLQAEPIPACLVEPTRLSLSRQPAPVPLHLFWAQALQPRPRVLPRDTKDQIFVPTGAHVARVRERARDWVEAEVGARASWRATRSDRGEPYSLAIFLIGKRFYRLDKTIGSPFTALARVLVSNALKRLDWAPSTMGRDNGCYYQGKDLHLRNQAGE</sequence>
<dbReference type="EMBL" id="SSTE01020563">
    <property type="protein sequence ID" value="KAA0033944.1"/>
    <property type="molecule type" value="Genomic_DNA"/>
</dbReference>
<reference evidence="2 3" key="1">
    <citation type="submission" date="2019-08" db="EMBL/GenBank/DDBJ databases">
        <title>Draft genome sequences of two oriental melons (Cucumis melo L. var makuwa).</title>
        <authorList>
            <person name="Kwon S.-Y."/>
        </authorList>
    </citation>
    <scope>NUCLEOTIDE SEQUENCE [LARGE SCALE GENOMIC DNA]</scope>
    <source>
        <strain evidence="3">cv. SW 3</strain>
        <tissue evidence="2">Leaf</tissue>
    </source>
</reference>
<protein>
    <submittedName>
        <fullName evidence="2">Protein NRT1/ PTR FAMILY 2.7-like</fullName>
    </submittedName>
</protein>
<dbReference type="Proteomes" id="UP000321393">
    <property type="component" value="Unassembled WGS sequence"/>
</dbReference>
<feature type="region of interest" description="Disordered" evidence="1">
    <location>
        <begin position="1"/>
        <end position="34"/>
    </location>
</feature>
<dbReference type="AlphaFoldDB" id="A0A5A7SRW7"/>
<organism evidence="2 3">
    <name type="scientific">Cucumis melo var. makuwa</name>
    <name type="common">Oriental melon</name>
    <dbReference type="NCBI Taxonomy" id="1194695"/>
    <lineage>
        <taxon>Eukaryota</taxon>
        <taxon>Viridiplantae</taxon>
        <taxon>Streptophyta</taxon>
        <taxon>Embryophyta</taxon>
        <taxon>Tracheophyta</taxon>
        <taxon>Spermatophyta</taxon>
        <taxon>Magnoliopsida</taxon>
        <taxon>eudicotyledons</taxon>
        <taxon>Gunneridae</taxon>
        <taxon>Pentapetalae</taxon>
        <taxon>rosids</taxon>
        <taxon>fabids</taxon>
        <taxon>Cucurbitales</taxon>
        <taxon>Cucurbitaceae</taxon>
        <taxon>Benincaseae</taxon>
        <taxon>Cucumis</taxon>
    </lineage>
</organism>
<evidence type="ECO:0000313" key="2">
    <source>
        <dbReference type="EMBL" id="KAA0033944.1"/>
    </source>
</evidence>
<evidence type="ECO:0000256" key="1">
    <source>
        <dbReference type="SAM" id="MobiDB-lite"/>
    </source>
</evidence>
<name>A0A5A7SRW7_CUCMM</name>
<feature type="compositionally biased region" description="Pro residues" evidence="1">
    <location>
        <begin position="7"/>
        <end position="16"/>
    </location>
</feature>
<gene>
    <name evidence="2" type="ORF">E6C27_scaffold43059G001410</name>
</gene>
<comment type="caution">
    <text evidence="2">The sequence shown here is derived from an EMBL/GenBank/DDBJ whole genome shotgun (WGS) entry which is preliminary data.</text>
</comment>